<keyword evidence="4" id="KW-1185">Reference proteome</keyword>
<keyword evidence="1" id="KW-0812">Transmembrane</keyword>
<reference evidence="3 4" key="1">
    <citation type="journal article" date="2008" name="BMC Genomics">
        <title>The linear chromosome of the plant-pathogenic mycoplasma 'Candidatus Phytoplasma mali'.</title>
        <authorList>
            <person name="Kube M."/>
            <person name="Schneider B."/>
            <person name="Kuhl H."/>
            <person name="Dandekar T."/>
            <person name="Heitmann K."/>
            <person name="Migdoll A.M."/>
            <person name="Reinhardt R."/>
            <person name="Seemueller E."/>
        </authorList>
    </citation>
    <scope>NUCLEOTIDE SEQUENCE [LARGE SCALE GENOMIC DNA]</scope>
    <source>
        <strain evidence="3 4">AT</strain>
    </source>
</reference>
<protein>
    <recommendedName>
        <fullName evidence="2">Peptidase S26 domain-containing protein</fullName>
    </recommendedName>
</protein>
<evidence type="ECO:0000256" key="1">
    <source>
        <dbReference type="SAM" id="Phobius"/>
    </source>
</evidence>
<dbReference type="CDD" id="cd06530">
    <property type="entry name" value="S26_SPase_I"/>
    <property type="match status" value="1"/>
</dbReference>
<dbReference type="STRING" id="37692.ATP_00229"/>
<dbReference type="HOGENOM" id="CLU_1308016_0_0_14"/>
<proteinExistence type="predicted"/>
<dbReference type="Gene3D" id="2.10.109.10">
    <property type="entry name" value="Umud Fragment, subunit A"/>
    <property type="match status" value="1"/>
</dbReference>
<feature type="transmembrane region" description="Helical" evidence="1">
    <location>
        <begin position="20"/>
        <end position="43"/>
    </location>
</feature>
<dbReference type="KEGG" id="pml:ATP_00229"/>
<name>B3QZM9_PHYMT</name>
<evidence type="ECO:0000313" key="3">
    <source>
        <dbReference type="EMBL" id="CAP18416.1"/>
    </source>
</evidence>
<dbReference type="GO" id="GO:0004252">
    <property type="term" value="F:serine-type endopeptidase activity"/>
    <property type="evidence" value="ECO:0007669"/>
    <property type="project" value="InterPro"/>
</dbReference>
<dbReference type="InterPro" id="IPR036286">
    <property type="entry name" value="LexA/Signal_pep-like_sf"/>
</dbReference>
<feature type="transmembrane region" description="Helical" evidence="1">
    <location>
        <begin position="179"/>
        <end position="198"/>
    </location>
</feature>
<dbReference type="InterPro" id="IPR019533">
    <property type="entry name" value="Peptidase_S26"/>
</dbReference>
<sequence length="210" mass="24780">MINLKKMIKIEFKKIFSFLVKIKIILCSFILIYMMSILIHDFIDPKTTVKHLFFNKYIVSSGSMEPTINTHDGVFVFRINNCEDLKKSTKPHVPVPFPNDNNSQKIEQFDKNNDDGDIIVFQNKIKPAEMIIHRVVHNDKINKKITTLGDANDSYNQSDQDIDYDQVIGKYIFKFNPKYLFILTFLILFILIYIPDIVKKFLYYIKKLKK</sequence>
<dbReference type="Pfam" id="PF10502">
    <property type="entry name" value="Peptidase_S26"/>
    <property type="match status" value="1"/>
</dbReference>
<evidence type="ECO:0000259" key="2">
    <source>
        <dbReference type="Pfam" id="PF10502"/>
    </source>
</evidence>
<gene>
    <name evidence="3" type="ordered locus">ATP_00229</name>
</gene>
<dbReference type="EMBL" id="CU469464">
    <property type="protein sequence ID" value="CAP18416.1"/>
    <property type="molecule type" value="Genomic_DNA"/>
</dbReference>
<dbReference type="GO" id="GO:0006465">
    <property type="term" value="P:signal peptide processing"/>
    <property type="evidence" value="ECO:0007669"/>
    <property type="project" value="InterPro"/>
</dbReference>
<accession>B3QZM9</accession>
<keyword evidence="1" id="KW-0472">Membrane</keyword>
<dbReference type="Proteomes" id="UP000002020">
    <property type="component" value="Chromosome"/>
</dbReference>
<dbReference type="AlphaFoldDB" id="B3QZM9"/>
<evidence type="ECO:0000313" key="4">
    <source>
        <dbReference type="Proteomes" id="UP000002020"/>
    </source>
</evidence>
<dbReference type="eggNOG" id="COG0681">
    <property type="taxonomic scope" value="Bacteria"/>
</dbReference>
<keyword evidence="1" id="KW-1133">Transmembrane helix</keyword>
<dbReference type="SUPFAM" id="SSF51306">
    <property type="entry name" value="LexA/Signal peptidase"/>
    <property type="match status" value="1"/>
</dbReference>
<feature type="domain" description="Peptidase S26" evidence="2">
    <location>
        <begin position="40"/>
        <end position="136"/>
    </location>
</feature>
<organism evidence="4">
    <name type="scientific">Phytoplasma mali (strain AT)</name>
    <dbReference type="NCBI Taxonomy" id="482235"/>
    <lineage>
        <taxon>Bacteria</taxon>
        <taxon>Bacillati</taxon>
        <taxon>Mycoplasmatota</taxon>
        <taxon>Mollicutes</taxon>
        <taxon>Acholeplasmatales</taxon>
        <taxon>Acholeplasmataceae</taxon>
        <taxon>Candidatus Phytoplasma</taxon>
        <taxon>16SrX (Apple proliferation group)</taxon>
    </lineage>
</organism>